<keyword evidence="2" id="KW-1185">Reference proteome</keyword>
<accession>A0ABQ8KW26</accession>
<name>A0ABQ8KW26_9APHY</name>
<gene>
    <name evidence="1" type="ORF">C8Q71DRAFT_2212</name>
</gene>
<protein>
    <submittedName>
        <fullName evidence="1">Uncharacterized protein</fullName>
    </submittedName>
</protein>
<evidence type="ECO:0000313" key="2">
    <source>
        <dbReference type="Proteomes" id="UP000814176"/>
    </source>
</evidence>
<dbReference type="EMBL" id="JADCUA010000001">
    <property type="protein sequence ID" value="KAH9843514.1"/>
    <property type="molecule type" value="Genomic_DNA"/>
</dbReference>
<sequence length="201" mass="21762">MAMGCTRSVHGMNSAVLYEEPEEPRHAGYHKTSCQVIVFARPQPPSGADDHMDEEDKAGSTMARCWQPRPARLVVDINGLQVALTVDMSCCIIMICVIQYECLCSLSYAGPGTQQGAAEVGGIDAYGTGEGHASSVSYPYTSGGLVHAMPLSALTQVFSGERDRLQVPRCAMLHIHALTVKSMMTYFCQFVLRARGGVRVM</sequence>
<dbReference type="RefSeq" id="XP_047784324.1">
    <property type="nucleotide sequence ID" value="XM_047917101.1"/>
</dbReference>
<dbReference type="Proteomes" id="UP000814176">
    <property type="component" value="Unassembled WGS sequence"/>
</dbReference>
<reference evidence="1 2" key="1">
    <citation type="journal article" date="2021" name="Environ. Microbiol.">
        <title>Gene family expansions and transcriptome signatures uncover fungal adaptations to wood decay.</title>
        <authorList>
            <person name="Hage H."/>
            <person name="Miyauchi S."/>
            <person name="Viragh M."/>
            <person name="Drula E."/>
            <person name="Min B."/>
            <person name="Chaduli D."/>
            <person name="Navarro D."/>
            <person name="Favel A."/>
            <person name="Norest M."/>
            <person name="Lesage-Meessen L."/>
            <person name="Balint B."/>
            <person name="Merenyi Z."/>
            <person name="de Eugenio L."/>
            <person name="Morin E."/>
            <person name="Martinez A.T."/>
            <person name="Baldrian P."/>
            <person name="Stursova M."/>
            <person name="Martinez M.J."/>
            <person name="Novotny C."/>
            <person name="Magnuson J.K."/>
            <person name="Spatafora J.W."/>
            <person name="Maurice S."/>
            <person name="Pangilinan J."/>
            <person name="Andreopoulos W."/>
            <person name="LaButti K."/>
            <person name="Hundley H."/>
            <person name="Na H."/>
            <person name="Kuo A."/>
            <person name="Barry K."/>
            <person name="Lipzen A."/>
            <person name="Henrissat B."/>
            <person name="Riley R."/>
            <person name="Ahrendt S."/>
            <person name="Nagy L.G."/>
            <person name="Grigoriev I.V."/>
            <person name="Martin F."/>
            <person name="Rosso M.N."/>
        </authorList>
    </citation>
    <scope>NUCLEOTIDE SEQUENCE [LARGE SCALE GENOMIC DNA]</scope>
    <source>
        <strain evidence="1 2">CIRM-BRFM 1785</strain>
    </source>
</reference>
<dbReference type="GeneID" id="71997833"/>
<comment type="caution">
    <text evidence="1">The sequence shown here is derived from an EMBL/GenBank/DDBJ whole genome shotgun (WGS) entry which is preliminary data.</text>
</comment>
<proteinExistence type="predicted"/>
<organism evidence="1 2">
    <name type="scientific">Rhodofomes roseus</name>
    <dbReference type="NCBI Taxonomy" id="34475"/>
    <lineage>
        <taxon>Eukaryota</taxon>
        <taxon>Fungi</taxon>
        <taxon>Dikarya</taxon>
        <taxon>Basidiomycota</taxon>
        <taxon>Agaricomycotina</taxon>
        <taxon>Agaricomycetes</taxon>
        <taxon>Polyporales</taxon>
        <taxon>Rhodofomes</taxon>
    </lineage>
</organism>
<evidence type="ECO:0000313" key="1">
    <source>
        <dbReference type="EMBL" id="KAH9843514.1"/>
    </source>
</evidence>